<proteinExistence type="predicted"/>
<evidence type="ECO:0000256" key="2">
    <source>
        <dbReference type="ARBA" id="ARBA00004752"/>
    </source>
</evidence>
<keyword evidence="9" id="KW-0961">Cell wall biogenesis/degradation</keyword>
<evidence type="ECO:0000256" key="4">
    <source>
        <dbReference type="ARBA" id="ARBA00022676"/>
    </source>
</evidence>
<dbReference type="PANTHER" id="PTHR32282">
    <property type="entry name" value="BINDING PROTEIN TRANSPEPTIDASE, PUTATIVE-RELATED"/>
    <property type="match status" value="1"/>
</dbReference>
<dbReference type="GO" id="GO:0008360">
    <property type="term" value="P:regulation of cell shape"/>
    <property type="evidence" value="ECO:0007669"/>
    <property type="project" value="UniProtKB-KW"/>
</dbReference>
<evidence type="ECO:0000256" key="7">
    <source>
        <dbReference type="ARBA" id="ARBA00022984"/>
    </source>
</evidence>
<name>A0AAW5EF20_CAMJU</name>
<dbReference type="InterPro" id="IPR001264">
    <property type="entry name" value="Glyco_trans_51"/>
</dbReference>
<feature type="domain" description="Glycosyl transferase family 51" evidence="13">
    <location>
        <begin position="52"/>
        <end position="122"/>
    </location>
</feature>
<evidence type="ECO:0000256" key="3">
    <source>
        <dbReference type="ARBA" id="ARBA00022475"/>
    </source>
</evidence>
<keyword evidence="12" id="KW-0812">Transmembrane</keyword>
<dbReference type="GO" id="GO:0008955">
    <property type="term" value="F:peptidoglycan glycosyltransferase activity"/>
    <property type="evidence" value="ECO:0007669"/>
    <property type="project" value="UniProtKB-EC"/>
</dbReference>
<organism evidence="14 15">
    <name type="scientific">Campylobacter jejuni</name>
    <dbReference type="NCBI Taxonomy" id="197"/>
    <lineage>
        <taxon>Bacteria</taxon>
        <taxon>Pseudomonadati</taxon>
        <taxon>Campylobacterota</taxon>
        <taxon>Epsilonproteobacteria</taxon>
        <taxon>Campylobacterales</taxon>
        <taxon>Campylobacteraceae</taxon>
        <taxon>Campylobacter</taxon>
    </lineage>
</organism>
<comment type="catalytic activity">
    <reaction evidence="10">
        <text>Preferential cleavage: (Ac)2-L-Lys-D-Ala-|-D-Ala. Also transpeptidation of peptidyl-alanyl moieties that are N-acyl substituents of D-alanine.</text>
        <dbReference type="EC" id="3.4.16.4"/>
    </reaction>
</comment>
<feature type="non-terminal residue" evidence="14">
    <location>
        <position position="123"/>
    </location>
</feature>
<comment type="catalytic activity">
    <reaction evidence="11">
        <text>[GlcNAc-(1-&gt;4)-Mur2Ac(oyl-L-Ala-gamma-D-Glu-L-Lys-D-Ala-D-Ala)](n)-di-trans,octa-cis-undecaprenyl diphosphate + beta-D-GlcNAc-(1-&gt;4)-Mur2Ac(oyl-L-Ala-gamma-D-Glu-L-Lys-D-Ala-D-Ala)-di-trans,octa-cis-undecaprenyl diphosphate = [GlcNAc-(1-&gt;4)-Mur2Ac(oyl-L-Ala-gamma-D-Glu-L-Lys-D-Ala-D-Ala)](n+1)-di-trans,octa-cis-undecaprenyl diphosphate + di-trans,octa-cis-undecaprenyl diphosphate + H(+)</text>
        <dbReference type="Rhea" id="RHEA:23708"/>
        <dbReference type="Rhea" id="RHEA-COMP:9602"/>
        <dbReference type="Rhea" id="RHEA-COMP:9603"/>
        <dbReference type="ChEBI" id="CHEBI:15378"/>
        <dbReference type="ChEBI" id="CHEBI:58405"/>
        <dbReference type="ChEBI" id="CHEBI:60033"/>
        <dbReference type="ChEBI" id="CHEBI:78435"/>
        <dbReference type="EC" id="2.4.99.28"/>
    </reaction>
</comment>
<keyword evidence="4" id="KW-0328">Glycosyltransferase</keyword>
<dbReference type="Proteomes" id="UP001199644">
    <property type="component" value="Unassembled WGS sequence"/>
</dbReference>
<evidence type="ECO:0000256" key="8">
    <source>
        <dbReference type="ARBA" id="ARBA00023136"/>
    </source>
</evidence>
<evidence type="ECO:0000256" key="10">
    <source>
        <dbReference type="ARBA" id="ARBA00034000"/>
    </source>
</evidence>
<evidence type="ECO:0000313" key="15">
    <source>
        <dbReference type="Proteomes" id="UP001199644"/>
    </source>
</evidence>
<evidence type="ECO:0000256" key="9">
    <source>
        <dbReference type="ARBA" id="ARBA00023316"/>
    </source>
</evidence>
<dbReference type="EMBL" id="JAJUOL010000927">
    <property type="protein sequence ID" value="MCH3853396.1"/>
    <property type="molecule type" value="Genomic_DNA"/>
</dbReference>
<keyword evidence="5" id="KW-0808">Transferase</keyword>
<accession>A0AAW5EF20</accession>
<dbReference type="SUPFAM" id="SSF53955">
    <property type="entry name" value="Lysozyme-like"/>
    <property type="match status" value="1"/>
</dbReference>
<keyword evidence="3" id="KW-1003">Cell membrane</keyword>
<keyword evidence="8 12" id="KW-0472">Membrane</keyword>
<dbReference type="Gene3D" id="1.10.3810.10">
    <property type="entry name" value="Biosynthetic peptidoglycan transglycosylase-like"/>
    <property type="match status" value="1"/>
</dbReference>
<sequence>MKILKYIFSFFVVCLIAVFIYVAYLFANADTQGYTFKEYKPPLTTQIYDRNGKLVANIFEQHRFYASYEELPPRLIEALVAIEDTSFFEHDGVNIDAIFRAIVKIIRSGGKTMEGASTLTQQF</sequence>
<dbReference type="GO" id="GO:0030288">
    <property type="term" value="C:outer membrane-bounded periplasmic space"/>
    <property type="evidence" value="ECO:0007669"/>
    <property type="project" value="TreeGrafter"/>
</dbReference>
<dbReference type="GO" id="GO:0071555">
    <property type="term" value="P:cell wall organization"/>
    <property type="evidence" value="ECO:0007669"/>
    <property type="project" value="UniProtKB-KW"/>
</dbReference>
<reference evidence="14" key="1">
    <citation type="submission" date="2021-12" db="EMBL/GenBank/DDBJ databases">
        <title>Prevalence of phenicol resistance gene fexA in Campylobacter isolated from poultry supply chain.</title>
        <authorList>
            <person name="Tang B."/>
            <person name="Zheng X."/>
            <person name="Lin J."/>
            <person name="Lin R."/>
            <person name="Yang H."/>
            <person name="Shen Z."/>
            <person name="Xia F."/>
        </authorList>
    </citation>
    <scope>NUCLEOTIDE SEQUENCE</scope>
    <source>
        <strain evidence="14">CJHN2011004</strain>
    </source>
</reference>
<dbReference type="PANTHER" id="PTHR32282:SF11">
    <property type="entry name" value="PENICILLIN-BINDING PROTEIN 1B"/>
    <property type="match status" value="1"/>
</dbReference>
<dbReference type="AlphaFoldDB" id="A0AAW5EF20"/>
<dbReference type="InterPro" id="IPR050396">
    <property type="entry name" value="Glycosyltr_51/Transpeptidase"/>
</dbReference>
<evidence type="ECO:0000256" key="11">
    <source>
        <dbReference type="ARBA" id="ARBA00049902"/>
    </source>
</evidence>
<gene>
    <name evidence="14" type="ORF">LZC39_15005</name>
</gene>
<keyword evidence="7" id="KW-0573">Peptidoglycan synthesis</keyword>
<protein>
    <submittedName>
        <fullName evidence="14">Transglycosylase domain-containing protein</fullName>
    </submittedName>
</protein>
<keyword evidence="6" id="KW-0133">Cell shape</keyword>
<evidence type="ECO:0000256" key="6">
    <source>
        <dbReference type="ARBA" id="ARBA00022960"/>
    </source>
</evidence>
<dbReference type="Pfam" id="PF00912">
    <property type="entry name" value="Transgly"/>
    <property type="match status" value="1"/>
</dbReference>
<dbReference type="GO" id="GO:0009002">
    <property type="term" value="F:serine-type D-Ala-D-Ala carboxypeptidase activity"/>
    <property type="evidence" value="ECO:0007669"/>
    <property type="project" value="UniProtKB-EC"/>
</dbReference>
<dbReference type="GO" id="GO:0009252">
    <property type="term" value="P:peptidoglycan biosynthetic process"/>
    <property type="evidence" value="ECO:0007669"/>
    <property type="project" value="UniProtKB-KW"/>
</dbReference>
<dbReference type="GO" id="GO:0005886">
    <property type="term" value="C:plasma membrane"/>
    <property type="evidence" value="ECO:0007669"/>
    <property type="project" value="UniProtKB-SubCell"/>
</dbReference>
<evidence type="ECO:0000256" key="1">
    <source>
        <dbReference type="ARBA" id="ARBA00004236"/>
    </source>
</evidence>
<comment type="caution">
    <text evidence="14">The sequence shown here is derived from an EMBL/GenBank/DDBJ whole genome shotgun (WGS) entry which is preliminary data.</text>
</comment>
<dbReference type="RefSeq" id="WP_240381909.1">
    <property type="nucleotide sequence ID" value="NZ_JAJUOL010000927.1"/>
</dbReference>
<evidence type="ECO:0000313" key="14">
    <source>
        <dbReference type="EMBL" id="MCH3853396.1"/>
    </source>
</evidence>
<evidence type="ECO:0000256" key="5">
    <source>
        <dbReference type="ARBA" id="ARBA00022679"/>
    </source>
</evidence>
<evidence type="ECO:0000259" key="13">
    <source>
        <dbReference type="Pfam" id="PF00912"/>
    </source>
</evidence>
<evidence type="ECO:0000256" key="12">
    <source>
        <dbReference type="SAM" id="Phobius"/>
    </source>
</evidence>
<keyword evidence="12" id="KW-1133">Transmembrane helix</keyword>
<dbReference type="InterPro" id="IPR023346">
    <property type="entry name" value="Lysozyme-like_dom_sf"/>
</dbReference>
<dbReference type="InterPro" id="IPR036950">
    <property type="entry name" value="PBP_transglycosylase"/>
</dbReference>
<feature type="transmembrane region" description="Helical" evidence="12">
    <location>
        <begin position="6"/>
        <end position="27"/>
    </location>
</feature>
<comment type="subcellular location">
    <subcellularLocation>
        <location evidence="1">Cell membrane</location>
    </subcellularLocation>
</comment>
<comment type="pathway">
    <text evidence="2">Cell wall biogenesis; peptidoglycan biosynthesis.</text>
</comment>